<evidence type="ECO:0000313" key="1">
    <source>
        <dbReference type="EMBL" id="MBD3124463.1"/>
    </source>
</evidence>
<proteinExistence type="predicted"/>
<gene>
    <name evidence="2" type="ORF">BWD41_18895</name>
    <name evidence="1" type="ORF">ID160_17485</name>
</gene>
<evidence type="ECO:0000313" key="2">
    <source>
        <dbReference type="EMBL" id="OLY67634.1"/>
    </source>
</evidence>
<dbReference type="GO" id="GO:0005975">
    <property type="term" value="P:carbohydrate metabolic process"/>
    <property type="evidence" value="ECO:0007669"/>
    <property type="project" value="InterPro"/>
</dbReference>
<dbReference type="Gene3D" id="2.70.98.10">
    <property type="match status" value="1"/>
</dbReference>
<dbReference type="EMBL" id="JACXSK010000011">
    <property type="protein sequence ID" value="MBD3124463.1"/>
    <property type="molecule type" value="Genomic_DNA"/>
</dbReference>
<dbReference type="RefSeq" id="WP_075848758.1">
    <property type="nucleotide sequence ID" value="NZ_CP099374.1"/>
</dbReference>
<dbReference type="CDD" id="cd09021">
    <property type="entry name" value="Aldose_epim_Ec_YphB"/>
    <property type="match status" value="1"/>
</dbReference>
<dbReference type="Proteomes" id="UP000185597">
    <property type="component" value="Unassembled WGS sequence"/>
</dbReference>
<evidence type="ECO:0000313" key="3">
    <source>
        <dbReference type="Proteomes" id="UP000185597"/>
    </source>
</evidence>
<organism evidence="1 4">
    <name type="scientific">Citrobacter braakii</name>
    <dbReference type="NCBI Taxonomy" id="57706"/>
    <lineage>
        <taxon>Bacteria</taxon>
        <taxon>Pseudomonadati</taxon>
        <taxon>Pseudomonadota</taxon>
        <taxon>Gammaproteobacteria</taxon>
        <taxon>Enterobacterales</taxon>
        <taxon>Enterobacteriaceae</taxon>
        <taxon>Citrobacter</taxon>
        <taxon>Citrobacter freundii complex</taxon>
    </lineage>
</organism>
<dbReference type="EMBL" id="MTCP01000010">
    <property type="protein sequence ID" value="OLY67634.1"/>
    <property type="molecule type" value="Genomic_DNA"/>
</dbReference>
<sequence length="293" mass="33458">MTRLLECALGETRIAVAPELGGALAWLRWRGHDILRPLDPAGEQRANLCGSYPLIPWSNRIANGCFTFNKVKHRVKRNFGDHPHSLHGNGWQTAWQVLHATELEIVLELHSPASESWPWPYRAEQRFRLFPDRLRIELTLFNNAEENVPVGLGFHPFFADAEHSEIRFVSSRVWLNDENSLPSKETDVPEPWCYHTFRPPIPGSVDNCFTGWQSPAEVRWPQKHIRVEIDSAATNAILFIPPRERNVVAIEPVTHINNAINLLPANDSEHAMKTLNPGASLTHWMELRMVSDE</sequence>
<name>A0A1R0FSW6_CITBR</name>
<dbReference type="InterPro" id="IPR008183">
    <property type="entry name" value="Aldose_1/G6P_1-epimerase"/>
</dbReference>
<comment type="caution">
    <text evidence="1">The sequence shown here is derived from an EMBL/GenBank/DDBJ whole genome shotgun (WGS) entry which is preliminary data.</text>
</comment>
<dbReference type="InterPro" id="IPR014718">
    <property type="entry name" value="GH-type_carb-bd"/>
</dbReference>
<accession>A0A1R0FSW6</accession>
<dbReference type="Proteomes" id="UP000605024">
    <property type="component" value="Unassembled WGS sequence"/>
</dbReference>
<dbReference type="InterPro" id="IPR011013">
    <property type="entry name" value="Gal_mutarotase_sf_dom"/>
</dbReference>
<dbReference type="AlphaFoldDB" id="A0A1R0FSW6"/>
<evidence type="ECO:0000313" key="4">
    <source>
        <dbReference type="Proteomes" id="UP000605024"/>
    </source>
</evidence>
<reference evidence="2 3" key="1">
    <citation type="submission" date="2017-01" db="EMBL/GenBank/DDBJ databases">
        <title>First report of the plasmid-mediated mcr-1 gene in Citrobacter freudii.</title>
        <authorList>
            <person name="Liu J."/>
            <person name="Yang Y."/>
            <person name="Li Y."/>
            <person name="Liu D."/>
            <person name="Tuo H."/>
            <person name="Davis M."/>
            <person name="Zhang A."/>
        </authorList>
    </citation>
    <scope>NUCLEOTIDE SEQUENCE [LARGE SCALE GENOMIC DNA]</scope>
    <source>
        <strain evidence="2 3">SCC4</strain>
    </source>
</reference>
<dbReference type="GO" id="GO:0030246">
    <property type="term" value="F:carbohydrate binding"/>
    <property type="evidence" value="ECO:0007669"/>
    <property type="project" value="InterPro"/>
</dbReference>
<dbReference type="GO" id="GO:0016853">
    <property type="term" value="F:isomerase activity"/>
    <property type="evidence" value="ECO:0007669"/>
    <property type="project" value="InterPro"/>
</dbReference>
<dbReference type="Pfam" id="PF01263">
    <property type="entry name" value="Aldose_epim"/>
    <property type="match status" value="1"/>
</dbReference>
<dbReference type="OrthoDB" id="9808779at2"/>
<reference evidence="1" key="2">
    <citation type="submission" date="2020-09" db="EMBL/GenBank/DDBJ databases">
        <title>Characterization of IncC plasmids in Enterobacterales of food-producing animals originating from China.</title>
        <authorList>
            <person name="Zhang Y."/>
            <person name="Lei C.-W."/>
        </authorList>
    </citation>
    <scope>NUCLEOTIDE SEQUENCE</scope>
    <source>
        <strain evidence="1">CC1</strain>
    </source>
</reference>
<dbReference type="SUPFAM" id="SSF74650">
    <property type="entry name" value="Galactose mutarotase-like"/>
    <property type="match status" value="1"/>
</dbReference>
<protein>
    <submittedName>
        <fullName evidence="1">Aldose 1-epimerase</fullName>
    </submittedName>
    <submittedName>
        <fullName evidence="2">Aldose epimerase</fullName>
    </submittedName>
</protein>